<name>A0A9Q1FZU0_SYNKA</name>
<comment type="caution">
    <text evidence="2">The sequence shown here is derived from an EMBL/GenBank/DDBJ whole genome shotgun (WGS) entry which is preliminary data.</text>
</comment>
<evidence type="ECO:0000313" key="3">
    <source>
        <dbReference type="Proteomes" id="UP001152622"/>
    </source>
</evidence>
<proteinExistence type="predicted"/>
<feature type="compositionally biased region" description="Low complexity" evidence="1">
    <location>
        <begin position="99"/>
        <end position="129"/>
    </location>
</feature>
<reference evidence="2" key="1">
    <citation type="journal article" date="2023" name="Science">
        <title>Genome structures resolve the early diversification of teleost fishes.</title>
        <authorList>
            <person name="Parey E."/>
            <person name="Louis A."/>
            <person name="Montfort J."/>
            <person name="Bouchez O."/>
            <person name="Roques C."/>
            <person name="Iampietro C."/>
            <person name="Lluch J."/>
            <person name="Castinel A."/>
            <person name="Donnadieu C."/>
            <person name="Desvignes T."/>
            <person name="Floi Bucao C."/>
            <person name="Jouanno E."/>
            <person name="Wen M."/>
            <person name="Mejri S."/>
            <person name="Dirks R."/>
            <person name="Jansen H."/>
            <person name="Henkel C."/>
            <person name="Chen W.J."/>
            <person name="Zahm M."/>
            <person name="Cabau C."/>
            <person name="Klopp C."/>
            <person name="Thompson A.W."/>
            <person name="Robinson-Rechavi M."/>
            <person name="Braasch I."/>
            <person name="Lecointre G."/>
            <person name="Bobe J."/>
            <person name="Postlethwait J.H."/>
            <person name="Berthelot C."/>
            <person name="Roest Crollius H."/>
            <person name="Guiguen Y."/>
        </authorList>
    </citation>
    <scope>NUCLEOTIDE SEQUENCE</scope>
    <source>
        <strain evidence="2">WJC10195</strain>
    </source>
</reference>
<evidence type="ECO:0000256" key="1">
    <source>
        <dbReference type="SAM" id="MobiDB-lite"/>
    </source>
</evidence>
<keyword evidence="3" id="KW-1185">Reference proteome</keyword>
<gene>
    <name evidence="2" type="ORF">SKAU_G00107490</name>
</gene>
<sequence length="129" mass="13983">MEGVESKRGNTIIPDEGLLLDPFQWFQSADPSQRSLQRKKERASSRTRLLFQGKIGSIGPSEKAIPGAVIITAAAVFCWYSASVHVTSANDDDRLPAQGSRCNSRNRSPPSPSRSMCSSSVSSGCPVWQ</sequence>
<accession>A0A9Q1FZU0</accession>
<protein>
    <submittedName>
        <fullName evidence="2">Uncharacterized protein</fullName>
    </submittedName>
</protein>
<dbReference type="EMBL" id="JAINUF010000003">
    <property type="protein sequence ID" value="KAJ8370721.1"/>
    <property type="molecule type" value="Genomic_DNA"/>
</dbReference>
<evidence type="ECO:0000313" key="2">
    <source>
        <dbReference type="EMBL" id="KAJ8370721.1"/>
    </source>
</evidence>
<dbReference type="Proteomes" id="UP001152622">
    <property type="component" value="Chromosome 3"/>
</dbReference>
<feature type="region of interest" description="Disordered" evidence="1">
    <location>
        <begin position="90"/>
        <end position="129"/>
    </location>
</feature>
<organism evidence="2 3">
    <name type="scientific">Synaphobranchus kaupii</name>
    <name type="common">Kaup's arrowtooth eel</name>
    <dbReference type="NCBI Taxonomy" id="118154"/>
    <lineage>
        <taxon>Eukaryota</taxon>
        <taxon>Metazoa</taxon>
        <taxon>Chordata</taxon>
        <taxon>Craniata</taxon>
        <taxon>Vertebrata</taxon>
        <taxon>Euteleostomi</taxon>
        <taxon>Actinopterygii</taxon>
        <taxon>Neopterygii</taxon>
        <taxon>Teleostei</taxon>
        <taxon>Anguilliformes</taxon>
        <taxon>Synaphobranchidae</taxon>
        <taxon>Synaphobranchus</taxon>
    </lineage>
</organism>
<dbReference type="AlphaFoldDB" id="A0A9Q1FZU0"/>